<reference evidence="2 3" key="1">
    <citation type="submission" date="2016-10" db="EMBL/GenBank/DDBJ databases">
        <title>The Draft Genome Sequence of Actinokineospora bangkokensis 44EHWT reveals the biosynthetic pathway of antifungal compounds Thailandins with unusual extender unit butylmalonyl-CoA.</title>
        <authorList>
            <person name="Greule A."/>
            <person name="Intra B."/>
            <person name="Flemming S."/>
            <person name="Rommel M.G."/>
            <person name="Panbangred W."/>
            <person name="Bechthold A."/>
        </authorList>
    </citation>
    <scope>NUCLEOTIDE SEQUENCE [LARGE SCALE GENOMIC DNA]</scope>
    <source>
        <strain evidence="2 3">44EHW</strain>
    </source>
</reference>
<dbReference type="Pfam" id="PF00753">
    <property type="entry name" value="Lactamase_B"/>
    <property type="match status" value="1"/>
</dbReference>
<dbReference type="PANTHER" id="PTHR23131:SF0">
    <property type="entry name" value="ENDORIBONUCLEASE LACTB2"/>
    <property type="match status" value="1"/>
</dbReference>
<gene>
    <name evidence="2" type="ORF">BJP25_31570</name>
</gene>
<dbReference type="EMBL" id="MKQR01000026">
    <property type="protein sequence ID" value="OLR91076.1"/>
    <property type="molecule type" value="Genomic_DNA"/>
</dbReference>
<organism evidence="2 3">
    <name type="scientific">Actinokineospora bangkokensis</name>
    <dbReference type="NCBI Taxonomy" id="1193682"/>
    <lineage>
        <taxon>Bacteria</taxon>
        <taxon>Bacillati</taxon>
        <taxon>Actinomycetota</taxon>
        <taxon>Actinomycetes</taxon>
        <taxon>Pseudonocardiales</taxon>
        <taxon>Pseudonocardiaceae</taxon>
        <taxon>Actinokineospora</taxon>
    </lineage>
</organism>
<evidence type="ECO:0000313" key="3">
    <source>
        <dbReference type="Proteomes" id="UP000186040"/>
    </source>
</evidence>
<dbReference type="GO" id="GO:0016787">
    <property type="term" value="F:hydrolase activity"/>
    <property type="evidence" value="ECO:0007669"/>
    <property type="project" value="UniProtKB-KW"/>
</dbReference>
<protein>
    <submittedName>
        <fullName evidence="2">MBL fold metallo-hydrolase</fullName>
    </submittedName>
</protein>
<dbReference type="Pfam" id="PF17778">
    <property type="entry name" value="WHD_BLACT"/>
    <property type="match status" value="1"/>
</dbReference>
<dbReference type="RefSeq" id="WP_075977740.1">
    <property type="nucleotide sequence ID" value="NZ_MKQR01000026.1"/>
</dbReference>
<dbReference type="CDD" id="cd16278">
    <property type="entry name" value="metallo-hydrolase-like_MBL-fold"/>
    <property type="match status" value="1"/>
</dbReference>
<keyword evidence="3" id="KW-1185">Reference proteome</keyword>
<dbReference type="SMART" id="SM00849">
    <property type="entry name" value="Lactamase_B"/>
    <property type="match status" value="1"/>
</dbReference>
<dbReference type="STRING" id="1193682.BJP25_31570"/>
<evidence type="ECO:0000313" key="2">
    <source>
        <dbReference type="EMBL" id="OLR91076.1"/>
    </source>
</evidence>
<dbReference type="Proteomes" id="UP000186040">
    <property type="component" value="Unassembled WGS sequence"/>
</dbReference>
<evidence type="ECO:0000259" key="1">
    <source>
        <dbReference type="SMART" id="SM00849"/>
    </source>
</evidence>
<comment type="caution">
    <text evidence="2">The sequence shown here is derived from an EMBL/GenBank/DDBJ whole genome shotgun (WGS) entry which is preliminary data.</text>
</comment>
<accession>A0A1Q9LGC7</accession>
<sequence length="261" mass="26834">MTAHPAYGVVREVTPFASVLLEDNPGVMTLDGTNTWLLRAPGAAGAVVVDPGEADVAHLERVVAAAGAVEAVLITHHHHDHVGGAEWLSERTGAPVRAFDAALCAGGAPLRHGEGLSLAGLDLEVLHTPGHTADSVCFAVAHDGVEAVLTGDTVLGRGTTVIIPPDGTLGDYLDSLRLLAGRGAAAVLPGHGPDLADLGAVAGMYLAHREQRLAQVRAALVELGEGAGARQVVELVYRDVDRALWPAAELSVAAQLAYLRG</sequence>
<dbReference type="InterPro" id="IPR036388">
    <property type="entry name" value="WH-like_DNA-bd_sf"/>
</dbReference>
<dbReference type="Gene3D" id="3.60.15.10">
    <property type="entry name" value="Ribonuclease Z/Hydroxyacylglutathione hydrolase-like"/>
    <property type="match status" value="1"/>
</dbReference>
<dbReference type="InterPro" id="IPR050662">
    <property type="entry name" value="Sec-metab_biosynth-thioest"/>
</dbReference>
<dbReference type="InterPro" id="IPR041516">
    <property type="entry name" value="LACTB2_WH"/>
</dbReference>
<dbReference type="InterPro" id="IPR036866">
    <property type="entry name" value="RibonucZ/Hydroxyglut_hydro"/>
</dbReference>
<keyword evidence="2" id="KW-0378">Hydrolase</keyword>
<dbReference type="InterPro" id="IPR001279">
    <property type="entry name" value="Metallo-B-lactamas"/>
</dbReference>
<feature type="domain" description="Metallo-beta-lactamase" evidence="1">
    <location>
        <begin position="32"/>
        <end position="191"/>
    </location>
</feature>
<dbReference type="SUPFAM" id="SSF56281">
    <property type="entry name" value="Metallo-hydrolase/oxidoreductase"/>
    <property type="match status" value="1"/>
</dbReference>
<dbReference type="PANTHER" id="PTHR23131">
    <property type="entry name" value="ENDORIBONUCLEASE LACTB2"/>
    <property type="match status" value="1"/>
</dbReference>
<proteinExistence type="predicted"/>
<dbReference type="AlphaFoldDB" id="A0A1Q9LGC7"/>
<name>A0A1Q9LGC7_9PSEU</name>
<dbReference type="Gene3D" id="1.10.10.10">
    <property type="entry name" value="Winged helix-like DNA-binding domain superfamily/Winged helix DNA-binding domain"/>
    <property type="match status" value="1"/>
</dbReference>